<dbReference type="Proteomes" id="UP000604737">
    <property type="component" value="Unassembled WGS sequence"/>
</dbReference>
<evidence type="ECO:0000256" key="1">
    <source>
        <dbReference type="ARBA" id="ARBA00022612"/>
    </source>
</evidence>
<feature type="transmembrane region" description="Helical" evidence="2">
    <location>
        <begin position="546"/>
        <end position="568"/>
    </location>
</feature>
<accession>A0ABQ3GXE2</accession>
<keyword evidence="2" id="KW-1133">Transmembrane helix</keyword>
<dbReference type="RefSeq" id="WP_189459246.1">
    <property type="nucleotide sequence ID" value="NZ_BMYO01000003.1"/>
</dbReference>
<dbReference type="InterPro" id="IPR010090">
    <property type="entry name" value="Phage_tape_meas"/>
</dbReference>
<keyword evidence="2" id="KW-0812">Transmembrane</keyword>
<dbReference type="PANTHER" id="PTHR37813:SF1">
    <property type="entry name" value="FELS-2 PROPHAGE PROTEIN"/>
    <property type="match status" value="1"/>
</dbReference>
<feature type="domain" description="Phage tail tape measure protein" evidence="3">
    <location>
        <begin position="244"/>
        <end position="445"/>
    </location>
</feature>
<protein>
    <submittedName>
        <fullName evidence="4">Phage tail tape measure protein</fullName>
    </submittedName>
</protein>
<proteinExistence type="predicted"/>
<organism evidence="4 5">
    <name type="scientific">Jeongeupia chitinilytica</name>
    <dbReference type="NCBI Taxonomy" id="1041641"/>
    <lineage>
        <taxon>Bacteria</taxon>
        <taxon>Pseudomonadati</taxon>
        <taxon>Pseudomonadota</taxon>
        <taxon>Betaproteobacteria</taxon>
        <taxon>Neisseriales</taxon>
        <taxon>Chitinibacteraceae</taxon>
        <taxon>Jeongeupia</taxon>
    </lineage>
</organism>
<sequence>MAGNDLKLRVIMNAVDRVTRPLKQITAGSGDAAKAIKATRVQIKQLERAQGQVNALRELQQQTKATAVSMRSAEAYAKALGSQMKQTANPTRKMVRQFKQAEKAAGDLRKKHGEQTESLKQLRSAMNASGIRNLTQHEQQLKAQTEAANGTLAKQEAHLARLNKQAQRMHAARANYDKTIGVRDKLAGAGVATTAAGAVMGVPIASMIKDYSSYEDAMLGIARQVEGARDANGKLTPVYYEMGDAIKALSRQIPMATTEIAALVEGGARMGIQGKDNLLAFARTAALAGTAFDLPVDQLGEDLGKIANLYKIPIKDIGQLGDAINYLDDNAQSKGADIIEVMQRIAGSTGSMNYKEAAALGSTFLSLGASPEIAATATKAMVRELQIAEKQPARFRKGLAELGLSAKQIQADMAKDSTGTILKVMEAVRRLPETRRMGVMVDLFGKEYGDDAAKLADNLGEYRKQLKLVNEEKAKGSMQREGDAKNDTLSAQWQMVKNQLFNESSNLGASLRQPLMELMKGLGELLGTVNRWVKANPQLAASIVKIVAVLAVLLTTLGGIMIAIAGLLGPMAVVRLSLSVLGIKVGGLAERFTSAGKAGGKAASLLRKAWDWAGSGLAGVLKRAGQVAGYLWRQGPAIMRAMLGFGRGLLMAFAAPLKIFGQLIWWVARALTVQLIGALQSVALFLLTNPIGWAIMAIAAAAYLIYRYWEPIKAWFKSLWAEISAAFDGGIAGIGALIVNWSPIGLFHRALATVLSWFGIELPAKFTDFGGMVIDGFINGLMTKWESLKSTIKEIASSVTDSVKSTLGIHSPSRVFAQLGGFTMAGLNQGLQDGQGGPIKSVIGLGQQLAAIGAGFAIGTGGATGINIDRRPPIAASAGAPAGAGANINLGGIHIYAAPGMDTNAIAQQVRAEIEKLTREQAARGRSRLVDNE</sequence>
<gene>
    <name evidence="4" type="ORF">GCM10007350_11690</name>
</gene>
<evidence type="ECO:0000259" key="3">
    <source>
        <dbReference type="Pfam" id="PF10145"/>
    </source>
</evidence>
<dbReference type="Pfam" id="PF10145">
    <property type="entry name" value="PhageMin_Tail"/>
    <property type="match status" value="1"/>
</dbReference>
<reference evidence="5" key="1">
    <citation type="journal article" date="2019" name="Int. J. Syst. Evol. Microbiol.">
        <title>The Global Catalogue of Microorganisms (GCM) 10K type strain sequencing project: providing services to taxonomists for standard genome sequencing and annotation.</title>
        <authorList>
            <consortium name="The Broad Institute Genomics Platform"/>
            <consortium name="The Broad Institute Genome Sequencing Center for Infectious Disease"/>
            <person name="Wu L."/>
            <person name="Ma J."/>
        </authorList>
    </citation>
    <scope>NUCLEOTIDE SEQUENCE [LARGE SCALE GENOMIC DNA]</scope>
    <source>
        <strain evidence="5">KCTC 23701</strain>
    </source>
</reference>
<dbReference type="EMBL" id="BMYO01000003">
    <property type="protein sequence ID" value="GHD59831.1"/>
    <property type="molecule type" value="Genomic_DNA"/>
</dbReference>
<comment type="caution">
    <text evidence="4">The sequence shown here is derived from an EMBL/GenBank/DDBJ whole genome shotgun (WGS) entry which is preliminary data.</text>
</comment>
<keyword evidence="2" id="KW-0472">Membrane</keyword>
<evidence type="ECO:0000313" key="4">
    <source>
        <dbReference type="EMBL" id="GHD59831.1"/>
    </source>
</evidence>
<keyword evidence="1" id="KW-1188">Viral release from host cell</keyword>
<evidence type="ECO:0000256" key="2">
    <source>
        <dbReference type="SAM" id="Phobius"/>
    </source>
</evidence>
<feature type="transmembrane region" description="Helical" evidence="2">
    <location>
        <begin position="649"/>
        <end position="668"/>
    </location>
</feature>
<name>A0ABQ3GXE2_9NEIS</name>
<dbReference type="NCBIfam" id="TIGR01760">
    <property type="entry name" value="tape_meas_TP901"/>
    <property type="match status" value="1"/>
</dbReference>
<evidence type="ECO:0000313" key="5">
    <source>
        <dbReference type="Proteomes" id="UP000604737"/>
    </source>
</evidence>
<feature type="transmembrane region" description="Helical" evidence="2">
    <location>
        <begin position="680"/>
        <end position="706"/>
    </location>
</feature>
<feature type="transmembrane region" description="Helical" evidence="2">
    <location>
        <begin position="718"/>
        <end position="741"/>
    </location>
</feature>
<dbReference type="PANTHER" id="PTHR37813">
    <property type="entry name" value="FELS-2 PROPHAGE PROTEIN"/>
    <property type="match status" value="1"/>
</dbReference>
<keyword evidence="5" id="KW-1185">Reference proteome</keyword>